<dbReference type="Gene3D" id="3.20.20.70">
    <property type="entry name" value="Aldolase class I"/>
    <property type="match status" value="1"/>
</dbReference>
<dbReference type="Proteomes" id="UP000481583">
    <property type="component" value="Unassembled WGS sequence"/>
</dbReference>
<dbReference type="SUPFAM" id="SSF51569">
    <property type="entry name" value="Aldolase"/>
    <property type="match status" value="1"/>
</dbReference>
<dbReference type="InterPro" id="IPR054574">
    <property type="entry name" value="Cgl0159_dom"/>
</dbReference>
<evidence type="ECO:0000259" key="1">
    <source>
        <dbReference type="Pfam" id="PF22649"/>
    </source>
</evidence>
<dbReference type="EMBL" id="JAAKZV010000008">
    <property type="protein sequence ID" value="NGN63024.1"/>
    <property type="molecule type" value="Genomic_DNA"/>
</dbReference>
<dbReference type="Pfam" id="PF22649">
    <property type="entry name" value="Cgl0159"/>
    <property type="match status" value="1"/>
</dbReference>
<protein>
    <submittedName>
        <fullName evidence="2">Deoxyribose-phosphate aldolase</fullName>
    </submittedName>
</protein>
<sequence>MKDAAELTALRAREPGLIGRGWQKRSRRPLTGDDDRLLIIAADHPGRGALGVRGDAGAMASRTELLDRLATALSRPGVDGVLGTADLLDDLLLMGALDDRVAIGSMNRGGLQGAVFELDDRFTAYTPQAIAAQGLEGGKALTRICLDDPGTAATLEAAAAAVTSLAEYGLMALLEPFMSVHDADGVRNLLDPDSVTKSIQIAAALGATSAYTWLKLPVVDDLERVLDATTLPTLLLGGDPRGDPHDTYAAWADALRLPAVHGLVVGRALLYPPDGDVAAAVDIAAGLVHRGGGDITSRASG</sequence>
<keyword evidence="3" id="KW-1185">Reference proteome</keyword>
<reference evidence="2 3" key="1">
    <citation type="submission" date="2020-02" db="EMBL/GenBank/DDBJ databases">
        <title>Whole-genome analyses of novel actinobacteria.</title>
        <authorList>
            <person name="Sahin N."/>
        </authorList>
    </citation>
    <scope>NUCLEOTIDE SEQUENCE [LARGE SCALE GENOMIC DNA]</scope>
    <source>
        <strain evidence="2 3">A7024</strain>
    </source>
</reference>
<evidence type="ECO:0000313" key="2">
    <source>
        <dbReference type="EMBL" id="NGN63024.1"/>
    </source>
</evidence>
<dbReference type="InterPro" id="IPR013785">
    <property type="entry name" value="Aldolase_TIM"/>
</dbReference>
<organism evidence="2 3">
    <name type="scientific">Streptomyces coryli</name>
    <dbReference type="NCBI Taxonomy" id="1128680"/>
    <lineage>
        <taxon>Bacteria</taxon>
        <taxon>Bacillati</taxon>
        <taxon>Actinomycetota</taxon>
        <taxon>Actinomycetes</taxon>
        <taxon>Kitasatosporales</taxon>
        <taxon>Streptomycetaceae</taxon>
        <taxon>Streptomyces</taxon>
    </lineage>
</organism>
<proteinExistence type="predicted"/>
<accession>A0A6G4TT36</accession>
<gene>
    <name evidence="2" type="ORF">G5C51_03775</name>
</gene>
<name>A0A6G4TT36_9ACTN</name>
<feature type="domain" description="Cgl0159-like" evidence="1">
    <location>
        <begin position="35"/>
        <end position="285"/>
    </location>
</feature>
<evidence type="ECO:0000313" key="3">
    <source>
        <dbReference type="Proteomes" id="UP000481583"/>
    </source>
</evidence>
<dbReference type="RefSeq" id="WP_165231540.1">
    <property type="nucleotide sequence ID" value="NZ_JAAKZV010000008.1"/>
</dbReference>
<comment type="caution">
    <text evidence="2">The sequence shown here is derived from an EMBL/GenBank/DDBJ whole genome shotgun (WGS) entry which is preliminary data.</text>
</comment>
<dbReference type="AlphaFoldDB" id="A0A6G4TT36"/>